<organism evidence="1 2">
    <name type="scientific">Daphnia magna</name>
    <dbReference type="NCBI Taxonomy" id="35525"/>
    <lineage>
        <taxon>Eukaryota</taxon>
        <taxon>Metazoa</taxon>
        <taxon>Ecdysozoa</taxon>
        <taxon>Arthropoda</taxon>
        <taxon>Crustacea</taxon>
        <taxon>Branchiopoda</taxon>
        <taxon>Diplostraca</taxon>
        <taxon>Cladocera</taxon>
        <taxon>Anomopoda</taxon>
        <taxon>Daphniidae</taxon>
        <taxon>Daphnia</taxon>
    </lineage>
</organism>
<feature type="non-terminal residue" evidence="1">
    <location>
        <position position="165"/>
    </location>
</feature>
<name>A0A162BQ24_9CRUS</name>
<dbReference type="AlphaFoldDB" id="A0A162BQ24"/>
<proteinExistence type="predicted"/>
<accession>A0A162BQ24</accession>
<gene>
    <name evidence="1" type="ORF">APZ42_009895</name>
</gene>
<evidence type="ECO:0000313" key="2">
    <source>
        <dbReference type="Proteomes" id="UP000076858"/>
    </source>
</evidence>
<sequence>MKSITSICLHHKIMYTTRFVAYLLAKQRSNKCSNPLGIHLPKKQPNVSCSKSITLNLCEKIASKNGAIHVYPGQQLCVTCYKQLLHISNELEVKSTRESSSKLGDLETALEDIVSDDAFSSPLTSPEKDLRRSTLITNTLNFTPITIAAKRSKGRRNPDIGESGA</sequence>
<dbReference type="EMBL" id="LRGB01026428">
    <property type="protein sequence ID" value="KZR96010.1"/>
    <property type="molecule type" value="Genomic_DNA"/>
</dbReference>
<dbReference type="Proteomes" id="UP000076858">
    <property type="component" value="Unassembled WGS sequence"/>
</dbReference>
<comment type="caution">
    <text evidence="1">The sequence shown here is derived from an EMBL/GenBank/DDBJ whole genome shotgun (WGS) entry which is preliminary data.</text>
</comment>
<evidence type="ECO:0000313" key="1">
    <source>
        <dbReference type="EMBL" id="KZR96010.1"/>
    </source>
</evidence>
<protein>
    <submittedName>
        <fullName evidence="1">Cc8L18.2-like protein</fullName>
    </submittedName>
</protein>
<reference evidence="1 2" key="1">
    <citation type="submission" date="2016-03" db="EMBL/GenBank/DDBJ databases">
        <title>EvidentialGene: Evidence-directed Construction of Genes on Genomes.</title>
        <authorList>
            <person name="Gilbert D.G."/>
            <person name="Choi J.-H."/>
            <person name="Mockaitis K."/>
            <person name="Colbourne J."/>
            <person name="Pfrender M."/>
        </authorList>
    </citation>
    <scope>NUCLEOTIDE SEQUENCE [LARGE SCALE GENOMIC DNA]</scope>
    <source>
        <strain evidence="1 2">Xinb3</strain>
        <tissue evidence="1">Complete organism</tissue>
    </source>
</reference>
<keyword evidence="2" id="KW-1185">Reference proteome</keyword>